<dbReference type="AlphaFoldDB" id="A0A4U8UD83"/>
<dbReference type="EMBL" id="JRPC02000024">
    <property type="protein sequence ID" value="TLE14471.1"/>
    <property type="molecule type" value="Genomic_DNA"/>
</dbReference>
<accession>A0A4U8UD83</accession>
<keyword evidence="2" id="KW-1185">Reference proteome</keyword>
<dbReference type="RefSeq" id="WP_034553533.1">
    <property type="nucleotide sequence ID" value="NZ_JRPC02000024.1"/>
</dbReference>
<reference evidence="1 2" key="1">
    <citation type="journal article" date="2014" name="Genome Announc.">
        <title>Draft genome sequences of eight enterohepatic helicobacter species isolated from both laboratory and wild rodents.</title>
        <authorList>
            <person name="Sheh A."/>
            <person name="Shen Z."/>
            <person name="Fox J.G."/>
        </authorList>
    </citation>
    <scope>NUCLEOTIDE SEQUENCE [LARGE SCALE GENOMIC DNA]</scope>
    <source>
        <strain evidence="1 2">MIT-03-7007</strain>
    </source>
</reference>
<protein>
    <submittedName>
        <fullName evidence="1">Uncharacterized protein</fullName>
    </submittedName>
</protein>
<comment type="caution">
    <text evidence="1">The sequence shown here is derived from an EMBL/GenBank/DDBJ whole genome shotgun (WGS) entry which is preliminary data.</text>
</comment>
<name>A0A4U8UD83_9HELI</name>
<evidence type="ECO:0000313" key="1">
    <source>
        <dbReference type="EMBL" id="TLE14471.1"/>
    </source>
</evidence>
<organism evidence="1 2">
    <name type="scientific">Helicobacter apodemus</name>
    <dbReference type="NCBI Taxonomy" id="135569"/>
    <lineage>
        <taxon>Bacteria</taxon>
        <taxon>Pseudomonadati</taxon>
        <taxon>Campylobacterota</taxon>
        <taxon>Epsilonproteobacteria</taxon>
        <taxon>Campylobacterales</taxon>
        <taxon>Helicobacteraceae</taxon>
        <taxon>Helicobacter</taxon>
    </lineage>
</organism>
<proteinExistence type="predicted"/>
<sequence length="69" mass="7461">MALSTQSLVGKIEANLQAKGYEKVEDRGNYKQYSTPFIEAIAAAVVAEIQQNAQVLDEGAECSGIWSVQ</sequence>
<gene>
    <name evidence="1" type="ORF">LS72_008695</name>
</gene>
<dbReference type="Proteomes" id="UP000029920">
    <property type="component" value="Unassembled WGS sequence"/>
</dbReference>
<evidence type="ECO:0000313" key="2">
    <source>
        <dbReference type="Proteomes" id="UP000029920"/>
    </source>
</evidence>